<protein>
    <submittedName>
        <fullName evidence="3">Uncharacterized protein</fullName>
    </submittedName>
</protein>
<dbReference type="Proteomes" id="UP000663865">
    <property type="component" value="Unassembled WGS sequence"/>
</dbReference>
<sequence length="114" mass="12562">MLKFERLIRQSINIETAHGYVYLDELANPPPMPPPMPPQPVPPQRCTSNASPQQQNKVDRTHIPLPDGISMTAVEKPSSTIPGGSPNVYRPSGKPISMKRQASSPLKSPKKKKK</sequence>
<name>A0A821U0D4_9BILA</name>
<dbReference type="Proteomes" id="UP000663838">
    <property type="component" value="Unassembled WGS sequence"/>
</dbReference>
<comment type="caution">
    <text evidence="3">The sequence shown here is derived from an EMBL/GenBank/DDBJ whole genome shotgun (WGS) entry which is preliminary data.</text>
</comment>
<dbReference type="AlphaFoldDB" id="A0A821U0D4"/>
<feature type="compositionally biased region" description="Polar residues" evidence="1">
    <location>
        <begin position="45"/>
        <end position="56"/>
    </location>
</feature>
<gene>
    <name evidence="2" type="ORF">KIK155_LOCUS19070</name>
    <name evidence="3" type="ORF">TOA249_LOCUS29404</name>
</gene>
<proteinExistence type="predicted"/>
<organism evidence="3 4">
    <name type="scientific">Rotaria socialis</name>
    <dbReference type="NCBI Taxonomy" id="392032"/>
    <lineage>
        <taxon>Eukaryota</taxon>
        <taxon>Metazoa</taxon>
        <taxon>Spiralia</taxon>
        <taxon>Gnathifera</taxon>
        <taxon>Rotifera</taxon>
        <taxon>Eurotatoria</taxon>
        <taxon>Bdelloidea</taxon>
        <taxon>Philodinida</taxon>
        <taxon>Philodinidae</taxon>
        <taxon>Rotaria</taxon>
    </lineage>
</organism>
<feature type="region of interest" description="Disordered" evidence="1">
    <location>
        <begin position="25"/>
        <end position="114"/>
    </location>
</feature>
<dbReference type="EMBL" id="CAJOBS010004530">
    <property type="protein sequence ID" value="CAF4883024.1"/>
    <property type="molecule type" value="Genomic_DNA"/>
</dbReference>
<evidence type="ECO:0000313" key="3">
    <source>
        <dbReference type="EMBL" id="CAF4883024.1"/>
    </source>
</evidence>
<reference evidence="3" key="1">
    <citation type="submission" date="2021-02" db="EMBL/GenBank/DDBJ databases">
        <authorList>
            <person name="Nowell W R."/>
        </authorList>
    </citation>
    <scope>NUCLEOTIDE SEQUENCE</scope>
</reference>
<evidence type="ECO:0000256" key="1">
    <source>
        <dbReference type="SAM" id="MobiDB-lite"/>
    </source>
</evidence>
<evidence type="ECO:0000313" key="2">
    <source>
        <dbReference type="EMBL" id="CAF3563612.1"/>
    </source>
</evidence>
<evidence type="ECO:0000313" key="4">
    <source>
        <dbReference type="Proteomes" id="UP000663838"/>
    </source>
</evidence>
<dbReference type="EMBL" id="CAJNYV010003388">
    <property type="protein sequence ID" value="CAF3563612.1"/>
    <property type="molecule type" value="Genomic_DNA"/>
</dbReference>
<accession>A0A821U0D4</accession>
<feature type="compositionally biased region" description="Pro residues" evidence="1">
    <location>
        <begin position="28"/>
        <end position="43"/>
    </location>
</feature>